<organism evidence="6 7">
    <name type="scientific">Cyclotella atomus</name>
    <dbReference type="NCBI Taxonomy" id="382360"/>
    <lineage>
        <taxon>Eukaryota</taxon>
        <taxon>Sar</taxon>
        <taxon>Stramenopiles</taxon>
        <taxon>Ochrophyta</taxon>
        <taxon>Bacillariophyta</taxon>
        <taxon>Coscinodiscophyceae</taxon>
        <taxon>Thalassiosirophycidae</taxon>
        <taxon>Stephanodiscales</taxon>
        <taxon>Stephanodiscaceae</taxon>
        <taxon>Cyclotella</taxon>
    </lineage>
</organism>
<dbReference type="Gene3D" id="2.40.10.10">
    <property type="entry name" value="Trypsin-like serine proteases"/>
    <property type="match status" value="1"/>
</dbReference>
<evidence type="ECO:0000256" key="2">
    <source>
        <dbReference type="ARBA" id="ARBA00023026"/>
    </source>
</evidence>
<dbReference type="InterPro" id="IPR001254">
    <property type="entry name" value="Trypsin_dom"/>
</dbReference>
<dbReference type="Pfam" id="PF00089">
    <property type="entry name" value="Trypsin"/>
    <property type="match status" value="1"/>
</dbReference>
<comment type="caution">
    <text evidence="6">The sequence shown here is derived from an EMBL/GenBank/DDBJ whole genome shotgun (WGS) entry which is preliminary data.</text>
</comment>
<dbReference type="InterPro" id="IPR009003">
    <property type="entry name" value="Peptidase_S1_PA"/>
</dbReference>
<keyword evidence="3" id="KW-1015">Disulfide bond</keyword>
<evidence type="ECO:0000256" key="3">
    <source>
        <dbReference type="ARBA" id="ARBA00023157"/>
    </source>
</evidence>
<dbReference type="CDD" id="cd00190">
    <property type="entry name" value="Tryp_SPc"/>
    <property type="match status" value="1"/>
</dbReference>
<dbReference type="InterPro" id="IPR001314">
    <property type="entry name" value="Peptidase_S1A"/>
</dbReference>
<keyword evidence="7" id="KW-1185">Reference proteome</keyword>
<dbReference type="SUPFAM" id="SSF50494">
    <property type="entry name" value="Trypsin-like serine proteases"/>
    <property type="match status" value="1"/>
</dbReference>
<keyword evidence="4" id="KW-0378">Hydrolase</keyword>
<comment type="similarity">
    <text evidence="1">Belongs to the peptidase S1 family.</text>
</comment>
<sequence>MRCRTLSRISLATAVVFAKENGDQTHHMKSHLRSVPQPRIIGGEETQPTRYPFTVSLQNVQHFCGGTLIASDVVLTAAHCTIIDFSEVTVVIGSHTVDGKTSMGNEVEKLGVTRVYTHPEYNALTNNYDFALIFLDTPTTSNVKYARLNDDAQVPSTADTLTAIGWGDTSAGEGYDYSNILMEVDVDYMENEDCDASSDSQDSYKGMIFDAMLCASRPGKDGCQGDSGGPIIIKGSDASQDVQVGIASWGYGCASPDFPGVYSRVSVGYKWIRNRVCRRSLDPPEWFDCWEKKTMSYRFAYNKNGKRIKGEIVRNNVFKK</sequence>
<dbReference type="PROSITE" id="PS50240">
    <property type="entry name" value="TRYPSIN_DOM"/>
    <property type="match status" value="1"/>
</dbReference>
<dbReference type="PROSITE" id="PS00134">
    <property type="entry name" value="TRYPSIN_HIS"/>
    <property type="match status" value="1"/>
</dbReference>
<dbReference type="AlphaFoldDB" id="A0ABD3QA82"/>
<feature type="domain" description="Peptidase S1" evidence="5">
    <location>
        <begin position="40"/>
        <end position="277"/>
    </location>
</feature>
<reference evidence="6 7" key="1">
    <citation type="submission" date="2024-10" db="EMBL/GenBank/DDBJ databases">
        <title>Updated reference genomes for cyclostephanoid diatoms.</title>
        <authorList>
            <person name="Roberts W.R."/>
            <person name="Alverson A.J."/>
        </authorList>
    </citation>
    <scope>NUCLEOTIDE SEQUENCE [LARGE SCALE GENOMIC DNA]</scope>
    <source>
        <strain evidence="6 7">AJA010-31</strain>
    </source>
</reference>
<dbReference type="Proteomes" id="UP001530400">
    <property type="component" value="Unassembled WGS sequence"/>
</dbReference>
<proteinExistence type="inferred from homology"/>
<dbReference type="InterPro" id="IPR050430">
    <property type="entry name" value="Peptidase_S1"/>
</dbReference>
<keyword evidence="4" id="KW-0720">Serine protease</keyword>
<dbReference type="PRINTS" id="PR00722">
    <property type="entry name" value="CHYMOTRYPSIN"/>
</dbReference>
<evidence type="ECO:0000313" key="6">
    <source>
        <dbReference type="EMBL" id="KAL3796476.1"/>
    </source>
</evidence>
<evidence type="ECO:0000256" key="4">
    <source>
        <dbReference type="RuleBase" id="RU363034"/>
    </source>
</evidence>
<dbReference type="PANTHER" id="PTHR24276:SF91">
    <property type="entry name" value="AT26814P-RELATED"/>
    <property type="match status" value="1"/>
</dbReference>
<dbReference type="InterPro" id="IPR033116">
    <property type="entry name" value="TRYPSIN_SER"/>
</dbReference>
<keyword evidence="2" id="KW-0843">Virulence</keyword>
<accession>A0ABD3QA82</accession>
<dbReference type="FunFam" id="2.40.10.10:FF:000002">
    <property type="entry name" value="Transmembrane protease serine"/>
    <property type="match status" value="1"/>
</dbReference>
<evidence type="ECO:0000259" key="5">
    <source>
        <dbReference type="PROSITE" id="PS50240"/>
    </source>
</evidence>
<dbReference type="SMART" id="SM00020">
    <property type="entry name" value="Tryp_SPc"/>
    <property type="match status" value="1"/>
</dbReference>
<dbReference type="PROSITE" id="PS00135">
    <property type="entry name" value="TRYPSIN_SER"/>
    <property type="match status" value="1"/>
</dbReference>
<keyword evidence="4" id="KW-0645">Protease</keyword>
<dbReference type="PANTHER" id="PTHR24276">
    <property type="entry name" value="POLYSERASE-RELATED"/>
    <property type="match status" value="1"/>
</dbReference>
<dbReference type="InterPro" id="IPR018114">
    <property type="entry name" value="TRYPSIN_HIS"/>
</dbReference>
<dbReference type="GO" id="GO:0006508">
    <property type="term" value="P:proteolysis"/>
    <property type="evidence" value="ECO:0007669"/>
    <property type="project" value="UniProtKB-KW"/>
</dbReference>
<evidence type="ECO:0000313" key="7">
    <source>
        <dbReference type="Proteomes" id="UP001530400"/>
    </source>
</evidence>
<dbReference type="EMBL" id="JALLPJ020000294">
    <property type="protein sequence ID" value="KAL3796476.1"/>
    <property type="molecule type" value="Genomic_DNA"/>
</dbReference>
<evidence type="ECO:0000256" key="1">
    <source>
        <dbReference type="ARBA" id="ARBA00007664"/>
    </source>
</evidence>
<protein>
    <recommendedName>
        <fullName evidence="5">Peptidase S1 domain-containing protein</fullName>
    </recommendedName>
</protein>
<dbReference type="InterPro" id="IPR043504">
    <property type="entry name" value="Peptidase_S1_PA_chymotrypsin"/>
</dbReference>
<dbReference type="GO" id="GO:0008236">
    <property type="term" value="F:serine-type peptidase activity"/>
    <property type="evidence" value="ECO:0007669"/>
    <property type="project" value="UniProtKB-KW"/>
</dbReference>
<name>A0ABD3QA82_9STRA</name>
<dbReference type="FunFam" id="2.40.10.10:FF:000068">
    <property type="entry name" value="transmembrane protease serine 2"/>
    <property type="match status" value="1"/>
</dbReference>
<gene>
    <name evidence="6" type="ORF">ACHAWO_011348</name>
</gene>